<accession>A0ABU7UD32</accession>
<sequence length="143" mass="15902">MPNSMAIKWLHRMLTTVLLLMVVAFIAYQHYTQRTPDDDLYASQKVTDGVYLYVTKYKGGGATVSDVYRYYLDGKLDGDILSHLKERAAFLVADVGNAQATGYGTHININITGRVYSFTNADLFYCDGVAIMPIISMTANGVR</sequence>
<name>A0ABU7UD32_LELAM</name>
<dbReference type="Proteomes" id="UP001335910">
    <property type="component" value="Unassembled WGS sequence"/>
</dbReference>
<gene>
    <name evidence="1" type="ORF">V4839_15425</name>
</gene>
<evidence type="ECO:0000313" key="2">
    <source>
        <dbReference type="Proteomes" id="UP001335910"/>
    </source>
</evidence>
<reference evidence="1 2" key="1">
    <citation type="submission" date="2023-10" db="EMBL/GenBank/DDBJ databases">
        <title>Wastewater isolates of ESBL- and carbapenemase-producing Gram-negative bacteria from New Zealand.</title>
        <authorList>
            <person name="Straub C."/>
            <person name="Weaver L."/>
            <person name="Cornelius A."/>
            <person name="Mcgill E."/>
            <person name="Dyet K."/>
            <person name="White L."/>
            <person name="Pattis I."/>
        </authorList>
    </citation>
    <scope>NUCLEOTIDE SEQUENCE [LARGE SCALE GENOMIC DNA]</scope>
    <source>
        <strain evidence="1 2">ESBL35</strain>
    </source>
</reference>
<proteinExistence type="predicted"/>
<evidence type="ECO:0000313" key="1">
    <source>
        <dbReference type="EMBL" id="MEE9684849.1"/>
    </source>
</evidence>
<dbReference type="RefSeq" id="WP_331390086.1">
    <property type="nucleotide sequence ID" value="NZ_JAZKLB010000001.1"/>
</dbReference>
<keyword evidence="2" id="KW-1185">Reference proteome</keyword>
<organism evidence="1 2">
    <name type="scientific">Lelliottia amnigena</name>
    <name type="common">Enterobacter amnigenus</name>
    <dbReference type="NCBI Taxonomy" id="61646"/>
    <lineage>
        <taxon>Bacteria</taxon>
        <taxon>Pseudomonadati</taxon>
        <taxon>Pseudomonadota</taxon>
        <taxon>Gammaproteobacteria</taxon>
        <taxon>Enterobacterales</taxon>
        <taxon>Enterobacteriaceae</taxon>
        <taxon>Lelliottia</taxon>
    </lineage>
</organism>
<protein>
    <submittedName>
        <fullName evidence="1">Uncharacterized protein</fullName>
    </submittedName>
</protein>
<dbReference type="EMBL" id="JAZKLI010000001">
    <property type="protein sequence ID" value="MEE9684849.1"/>
    <property type="molecule type" value="Genomic_DNA"/>
</dbReference>
<comment type="caution">
    <text evidence="1">The sequence shown here is derived from an EMBL/GenBank/DDBJ whole genome shotgun (WGS) entry which is preliminary data.</text>
</comment>